<dbReference type="InterPro" id="IPR008928">
    <property type="entry name" value="6-hairpin_glycosidase_sf"/>
</dbReference>
<evidence type="ECO:0000256" key="2">
    <source>
        <dbReference type="ARBA" id="ARBA00022679"/>
    </source>
</evidence>
<evidence type="ECO:0000259" key="4">
    <source>
        <dbReference type="Pfam" id="PF17167"/>
    </source>
</evidence>
<dbReference type="Gene3D" id="1.50.10.10">
    <property type="match status" value="1"/>
</dbReference>
<dbReference type="GO" id="GO:0016757">
    <property type="term" value="F:glycosyltransferase activity"/>
    <property type="evidence" value="ECO:0007669"/>
    <property type="project" value="UniProtKB-KW"/>
</dbReference>
<dbReference type="InterPro" id="IPR011013">
    <property type="entry name" value="Gal_mutarotase_sf_dom"/>
</dbReference>
<organism evidence="5 6">
    <name type="scientific">Bianquea renquensis</name>
    <dbReference type="NCBI Taxonomy" id="2763661"/>
    <lineage>
        <taxon>Bacteria</taxon>
        <taxon>Bacillati</taxon>
        <taxon>Bacillota</taxon>
        <taxon>Clostridia</taxon>
        <taxon>Eubacteriales</taxon>
        <taxon>Bianqueaceae</taxon>
        <taxon>Bianquea</taxon>
    </lineage>
</organism>
<keyword evidence="6" id="KW-1185">Reference proteome</keyword>
<protein>
    <submittedName>
        <fullName evidence="5">Glycosyl transferase</fullName>
    </submittedName>
</protein>
<evidence type="ECO:0000313" key="5">
    <source>
        <dbReference type="EMBL" id="MBC8542230.1"/>
    </source>
</evidence>
<gene>
    <name evidence="5" type="ORF">H8730_01515</name>
</gene>
<keyword evidence="2 5" id="KW-0808">Transferase</keyword>
<dbReference type="InterPro" id="IPR052047">
    <property type="entry name" value="GH94_Enzymes"/>
</dbReference>
<dbReference type="SUPFAM" id="SSF74650">
    <property type="entry name" value="Galactose mutarotase-like"/>
    <property type="match status" value="1"/>
</dbReference>
<evidence type="ECO:0000256" key="1">
    <source>
        <dbReference type="ARBA" id="ARBA00022676"/>
    </source>
</evidence>
<dbReference type="Gene3D" id="1.20.890.20">
    <property type="entry name" value="mpn423 like domain"/>
    <property type="match status" value="1"/>
</dbReference>
<name>A0A926DNH7_9FIRM</name>
<dbReference type="Pfam" id="PF17167">
    <property type="entry name" value="Glyco_hydro_94"/>
    <property type="match status" value="1"/>
</dbReference>
<evidence type="ECO:0000313" key="6">
    <source>
        <dbReference type="Proteomes" id="UP000657006"/>
    </source>
</evidence>
<dbReference type="EMBL" id="JACRSQ010000002">
    <property type="protein sequence ID" value="MBC8542230.1"/>
    <property type="molecule type" value="Genomic_DNA"/>
</dbReference>
<proteinExistence type="predicted"/>
<dbReference type="SMART" id="SM01068">
    <property type="entry name" value="CBM_X"/>
    <property type="match status" value="1"/>
</dbReference>
<dbReference type="Proteomes" id="UP000657006">
    <property type="component" value="Unassembled WGS sequence"/>
</dbReference>
<dbReference type="InterPro" id="IPR033432">
    <property type="entry name" value="GH94_catalytic"/>
</dbReference>
<evidence type="ECO:0000259" key="3">
    <source>
        <dbReference type="Pfam" id="PF06165"/>
    </source>
</evidence>
<dbReference type="PANTHER" id="PTHR37469:SF3">
    <property type="entry name" value="PUTATIVE-RELATED"/>
    <property type="match status" value="1"/>
</dbReference>
<accession>A0A926DNH7</accession>
<dbReference type="GO" id="GO:0005975">
    <property type="term" value="P:carbohydrate metabolic process"/>
    <property type="evidence" value="ECO:0007669"/>
    <property type="project" value="InterPro"/>
</dbReference>
<comment type="caution">
    <text evidence="5">The sequence shown here is derived from an EMBL/GenBank/DDBJ whole genome shotgun (WGS) entry which is preliminary data.</text>
</comment>
<dbReference type="GO" id="GO:0030246">
    <property type="term" value="F:carbohydrate binding"/>
    <property type="evidence" value="ECO:0007669"/>
    <property type="project" value="InterPro"/>
</dbReference>
<dbReference type="SUPFAM" id="SSF48208">
    <property type="entry name" value="Six-hairpin glycosidases"/>
    <property type="match status" value="1"/>
</dbReference>
<reference evidence="5" key="1">
    <citation type="submission" date="2020-08" db="EMBL/GenBank/DDBJ databases">
        <title>Genome public.</title>
        <authorList>
            <person name="Liu C."/>
            <person name="Sun Q."/>
        </authorList>
    </citation>
    <scope>NUCLEOTIDE SEQUENCE</scope>
    <source>
        <strain evidence="5">NSJ-32</strain>
    </source>
</reference>
<dbReference type="Pfam" id="PF06165">
    <property type="entry name" value="GH94_b-supersand"/>
    <property type="match status" value="1"/>
</dbReference>
<dbReference type="PANTHER" id="PTHR37469">
    <property type="entry name" value="CELLOBIONIC ACID PHOSPHORYLASE-RELATED"/>
    <property type="match status" value="1"/>
</dbReference>
<sequence length="781" mass="89288">MKYGYYDNDNREYVITRPDTPTPWLNYLGDGGFSGIISNTAGGLVFDRDPGNFRITRYNFNRIPYDRPGRYLYFKDMGSGAVWSPTWQPVQAELDSYSCRHGMGYTRISSEKDGIQSEITYFIPEGKQYEIWKGTVKNTSATVKNLKLFSYVEFSCYIAKYDIECDWPRYFFDCRRKGNAIIFNPSDDFIREKRLLSYIATDLPIEGHDCARIEFLGTCRDESNPIAVERGVCGNSDINGDNACGSFCCPVSLAPGEEKSFVFTIGNACDEEEIKEQVASASDYPLVHEQLEELKAAWRKNSRYLQVKTPDEQMNTMLNIWHPYQCRMTFNWSRFISFYERGLDRGWGYRDSMQDVLGVVHSAPDKVKERLRTLMGIQKSDGNARTLYFPGTGESMGGGRSDDHIWTVFSVCTYVKETGDYGFLEELIPFIDGGEGTVLQHLKLGLEFTKHHLGEHGVPLFLGSDWNDSLSKISWDKHKAESAFVFFQAAHAAYELIHLFEHLKDTENTQWAKQYYEWCRSVEPVLWDGKWYLRGFTDYGEKYGTDDDEYNKIFLNPQSWAVLSRLPSAEKGNSCFENVKQYLFCDLGVVSHAPASSGIDFQKKYFFGMKTGIRENGGLFFHASTWAIIAETLLGRNEDAYSLYHRELPTVRNDRADVCKVEPYIYSSSMVGPSHERYGSGECSWLSGTASWMFLAASQYILGFRPDYDGVIIDPCVPLEWDGFSYTRIYRGISCTVQSPKLPVENARAKKIIVDGETLDSNFLPYDTIRGKQSVEIVVVY</sequence>
<dbReference type="AlphaFoldDB" id="A0A926DNH7"/>
<dbReference type="InterPro" id="IPR010383">
    <property type="entry name" value="Glyco_hydrolase_94_b-supersand"/>
</dbReference>
<dbReference type="InterPro" id="IPR037018">
    <property type="entry name" value="GH65_N"/>
</dbReference>
<feature type="domain" description="Glycosyl hydrolase 94 supersandwich" evidence="3">
    <location>
        <begin position="11"/>
        <end position="282"/>
    </location>
</feature>
<dbReference type="InterPro" id="IPR012341">
    <property type="entry name" value="6hp_glycosidase-like_sf"/>
</dbReference>
<dbReference type="Gene3D" id="2.60.420.10">
    <property type="entry name" value="Maltose phosphorylase, domain 3"/>
    <property type="match status" value="1"/>
</dbReference>
<keyword evidence="1" id="KW-0328">Glycosyltransferase</keyword>
<dbReference type="Gene3D" id="2.70.98.40">
    <property type="entry name" value="Glycoside hydrolase, family 65, N-terminal domain"/>
    <property type="match status" value="1"/>
</dbReference>
<dbReference type="RefSeq" id="WP_177713598.1">
    <property type="nucleotide sequence ID" value="NZ_JACRSQ010000002.1"/>
</dbReference>
<feature type="domain" description="Glycosyl hydrolase 94 catalytic" evidence="4">
    <location>
        <begin position="298"/>
        <end position="703"/>
    </location>
</feature>